<dbReference type="SUPFAM" id="SSF49503">
    <property type="entry name" value="Cupredoxins"/>
    <property type="match status" value="1"/>
</dbReference>
<protein>
    <recommendedName>
        <fullName evidence="4">Blue (type 1) copper domain-containing protein</fullName>
    </recommendedName>
</protein>
<dbReference type="AlphaFoldDB" id="A0A917K6Z0"/>
<dbReference type="PROSITE" id="PS51257">
    <property type="entry name" value="PROKAR_LIPOPROTEIN"/>
    <property type="match status" value="1"/>
</dbReference>
<evidence type="ECO:0008006" key="4">
    <source>
        <dbReference type="Google" id="ProtNLM"/>
    </source>
</evidence>
<evidence type="ECO:0000313" key="3">
    <source>
        <dbReference type="Proteomes" id="UP000637695"/>
    </source>
</evidence>
<dbReference type="InterPro" id="IPR008972">
    <property type="entry name" value="Cupredoxin"/>
</dbReference>
<comment type="caution">
    <text evidence="2">The sequence shown here is derived from an EMBL/GenBank/DDBJ whole genome shotgun (WGS) entry which is preliminary data.</text>
</comment>
<sequence>MQAMKWWKLAWTAAVMAGLTAGCANANRAASDVQNAAGHTARAAGDVVRGAADAAGDVTRAAGNAMQRAGNALENAARPAGDVAQRAVGTVLGAWSWAAGPVSSVSVRTHPATQTVFVHMVANTNAAGTTVHQVTPGGALTPQIGRRNIVLPQGWTLHATLTGNRAAGHSLMVVPNTPAVRAGRLPAYVVGRGAVGDVQRFTWHARTPGQYAIVCTTPHHRGEVLVTFTVSPTATRPAVTP</sequence>
<evidence type="ECO:0000256" key="1">
    <source>
        <dbReference type="SAM" id="SignalP"/>
    </source>
</evidence>
<proteinExistence type="predicted"/>
<organism evidence="2 3">
    <name type="scientific">Alicyclobacillus cellulosilyticus</name>
    <dbReference type="NCBI Taxonomy" id="1003997"/>
    <lineage>
        <taxon>Bacteria</taxon>
        <taxon>Bacillati</taxon>
        <taxon>Bacillota</taxon>
        <taxon>Bacilli</taxon>
        <taxon>Bacillales</taxon>
        <taxon>Alicyclobacillaceae</taxon>
        <taxon>Alicyclobacillus</taxon>
    </lineage>
</organism>
<dbReference type="Proteomes" id="UP000637695">
    <property type="component" value="Unassembled WGS sequence"/>
</dbReference>
<dbReference type="EMBL" id="BMOY01000012">
    <property type="protein sequence ID" value="GGJ03287.1"/>
    <property type="molecule type" value="Genomic_DNA"/>
</dbReference>
<keyword evidence="1" id="KW-0732">Signal</keyword>
<dbReference type="Gene3D" id="2.60.40.420">
    <property type="entry name" value="Cupredoxins - blue copper proteins"/>
    <property type="match status" value="1"/>
</dbReference>
<accession>A0A917K6Z0</accession>
<feature type="chain" id="PRO_5037309888" description="Blue (type 1) copper domain-containing protein" evidence="1">
    <location>
        <begin position="27"/>
        <end position="241"/>
    </location>
</feature>
<gene>
    <name evidence="2" type="ORF">GCM10010885_10680</name>
</gene>
<keyword evidence="3" id="KW-1185">Reference proteome</keyword>
<name>A0A917K6Z0_9BACL</name>
<feature type="signal peptide" evidence="1">
    <location>
        <begin position="1"/>
        <end position="26"/>
    </location>
</feature>
<evidence type="ECO:0000313" key="2">
    <source>
        <dbReference type="EMBL" id="GGJ03287.1"/>
    </source>
</evidence>
<reference evidence="2" key="2">
    <citation type="submission" date="2020-09" db="EMBL/GenBank/DDBJ databases">
        <authorList>
            <person name="Sun Q."/>
            <person name="Ohkuma M."/>
        </authorList>
    </citation>
    <scope>NUCLEOTIDE SEQUENCE</scope>
    <source>
        <strain evidence="2">JCM 18487</strain>
    </source>
</reference>
<reference evidence="2" key="1">
    <citation type="journal article" date="2014" name="Int. J. Syst. Evol. Microbiol.">
        <title>Complete genome sequence of Corynebacterium casei LMG S-19264T (=DSM 44701T), isolated from a smear-ripened cheese.</title>
        <authorList>
            <consortium name="US DOE Joint Genome Institute (JGI-PGF)"/>
            <person name="Walter F."/>
            <person name="Albersmeier A."/>
            <person name="Kalinowski J."/>
            <person name="Ruckert C."/>
        </authorList>
    </citation>
    <scope>NUCLEOTIDE SEQUENCE</scope>
    <source>
        <strain evidence="2">JCM 18487</strain>
    </source>
</reference>